<evidence type="ECO:0000313" key="3">
    <source>
        <dbReference type="Proteomes" id="UP000006038"/>
    </source>
</evidence>
<organism evidence="2">
    <name type="scientific">Oryza brachyantha</name>
    <name type="common">malo sina</name>
    <dbReference type="NCBI Taxonomy" id="4533"/>
    <lineage>
        <taxon>Eukaryota</taxon>
        <taxon>Viridiplantae</taxon>
        <taxon>Streptophyta</taxon>
        <taxon>Embryophyta</taxon>
        <taxon>Tracheophyta</taxon>
        <taxon>Spermatophyta</taxon>
        <taxon>Magnoliopsida</taxon>
        <taxon>Liliopsida</taxon>
        <taxon>Poales</taxon>
        <taxon>Poaceae</taxon>
        <taxon>BOP clade</taxon>
        <taxon>Oryzoideae</taxon>
        <taxon>Oryzeae</taxon>
        <taxon>Oryzinae</taxon>
        <taxon>Oryza</taxon>
    </lineage>
</organism>
<name>J3ND95_ORYBR</name>
<dbReference type="AlphaFoldDB" id="J3ND95"/>
<keyword evidence="3" id="KW-1185">Reference proteome</keyword>
<keyword evidence="1" id="KW-0812">Transmembrane</keyword>
<dbReference type="EnsemblPlants" id="OB12G19530.1">
    <property type="protein sequence ID" value="OB12G19530.1"/>
    <property type="gene ID" value="OB12G19530"/>
</dbReference>
<feature type="transmembrane region" description="Helical" evidence="1">
    <location>
        <begin position="12"/>
        <end position="45"/>
    </location>
</feature>
<accession>J3ND95</accession>
<dbReference type="HOGENOM" id="CLU_2267900_0_0_1"/>
<keyword evidence="1" id="KW-1133">Transmembrane helix</keyword>
<sequence length="103" mass="11886">MRLGRTPIPLFLFFAFAFILESALFSQSGGLFLLLLVLGVIRVWLDGGKNLPWWHKTSHATASIRGTNRGEHHQLWVDLHFHQDSTMLGLLVGRLRRWHLNIM</sequence>
<reference evidence="2" key="2">
    <citation type="submission" date="2013-04" db="UniProtKB">
        <authorList>
            <consortium name="EnsemblPlants"/>
        </authorList>
    </citation>
    <scope>IDENTIFICATION</scope>
</reference>
<dbReference type="Proteomes" id="UP000006038">
    <property type="component" value="Chromosome 12"/>
</dbReference>
<protein>
    <submittedName>
        <fullName evidence="2">Uncharacterized protein</fullName>
    </submittedName>
</protein>
<proteinExistence type="predicted"/>
<reference evidence="2" key="1">
    <citation type="journal article" date="2013" name="Nat. Commun.">
        <title>Whole-genome sequencing of Oryza brachyantha reveals mechanisms underlying Oryza genome evolution.</title>
        <authorList>
            <person name="Chen J."/>
            <person name="Huang Q."/>
            <person name="Gao D."/>
            <person name="Wang J."/>
            <person name="Lang Y."/>
            <person name="Liu T."/>
            <person name="Li B."/>
            <person name="Bai Z."/>
            <person name="Luis Goicoechea J."/>
            <person name="Liang C."/>
            <person name="Chen C."/>
            <person name="Zhang W."/>
            <person name="Sun S."/>
            <person name="Liao Y."/>
            <person name="Zhang X."/>
            <person name="Yang L."/>
            <person name="Song C."/>
            <person name="Wang M."/>
            <person name="Shi J."/>
            <person name="Liu G."/>
            <person name="Liu J."/>
            <person name="Zhou H."/>
            <person name="Zhou W."/>
            <person name="Yu Q."/>
            <person name="An N."/>
            <person name="Chen Y."/>
            <person name="Cai Q."/>
            <person name="Wang B."/>
            <person name="Liu B."/>
            <person name="Min J."/>
            <person name="Huang Y."/>
            <person name="Wu H."/>
            <person name="Li Z."/>
            <person name="Zhang Y."/>
            <person name="Yin Y."/>
            <person name="Song W."/>
            <person name="Jiang J."/>
            <person name="Jackson S.A."/>
            <person name="Wing R.A."/>
            <person name="Wang J."/>
            <person name="Chen M."/>
        </authorList>
    </citation>
    <scope>NUCLEOTIDE SEQUENCE [LARGE SCALE GENOMIC DNA]</scope>
    <source>
        <strain evidence="2">cv. IRGC 101232</strain>
    </source>
</reference>
<keyword evidence="1" id="KW-0472">Membrane</keyword>
<dbReference type="Gramene" id="OB12G19530.1">
    <property type="protein sequence ID" value="OB12G19530.1"/>
    <property type="gene ID" value="OB12G19530"/>
</dbReference>
<evidence type="ECO:0000313" key="2">
    <source>
        <dbReference type="EnsemblPlants" id="OB12G19530.1"/>
    </source>
</evidence>
<evidence type="ECO:0000256" key="1">
    <source>
        <dbReference type="SAM" id="Phobius"/>
    </source>
</evidence>